<evidence type="ECO:0000256" key="1">
    <source>
        <dbReference type="SAM" id="Phobius"/>
    </source>
</evidence>
<dbReference type="EMBL" id="MPRL01000113">
    <property type="protein sequence ID" value="OOZ38228.1"/>
    <property type="molecule type" value="Genomic_DNA"/>
</dbReference>
<sequence length="132" mass="13666">MRKFMRLALAMTLVIFVPETALAAAGTGLPWEGPLTVLSNSITGPVAFSVALIAIVIAGGVLIFGGDLNQFARVAIFIVLVLSLIIGAANFLSSTFGTTGALINVAQPITFTPKAEVSMAPNNDVLIMESGF</sequence>
<comment type="caution">
    <text evidence="3">The sequence shown here is derived from an EMBL/GenBank/DDBJ whole genome shotgun (WGS) entry which is preliminary data.</text>
</comment>
<dbReference type="Proteomes" id="UP000191110">
    <property type="component" value="Unassembled WGS sequence"/>
</dbReference>
<protein>
    <recommendedName>
        <fullName evidence="5">Conjugal transfer protein TrbC</fullName>
    </recommendedName>
</protein>
<reference evidence="3 4" key="1">
    <citation type="submission" date="2016-11" db="EMBL/GenBank/DDBJ databases">
        <title>Mixed transmission modes and dynamic genome evolution in an obligate animal-bacterial symbiosis.</title>
        <authorList>
            <person name="Russell S.L."/>
            <person name="Corbett-Detig R.B."/>
            <person name="Cavanaugh C.M."/>
        </authorList>
    </citation>
    <scope>NUCLEOTIDE SEQUENCE [LARGE SCALE GENOMIC DNA]</scope>
    <source>
        <strain evidence="3">Sveles-Q1</strain>
    </source>
</reference>
<name>A0A1T2KZF2_9GAMM</name>
<proteinExistence type="predicted"/>
<evidence type="ECO:0000313" key="3">
    <source>
        <dbReference type="EMBL" id="OOZ38228.1"/>
    </source>
</evidence>
<dbReference type="Pfam" id="PF04956">
    <property type="entry name" value="TrbC"/>
    <property type="match status" value="1"/>
</dbReference>
<evidence type="ECO:0000313" key="4">
    <source>
        <dbReference type="Proteomes" id="UP000191110"/>
    </source>
</evidence>
<feature type="transmembrane region" description="Helical" evidence="1">
    <location>
        <begin position="71"/>
        <end position="92"/>
    </location>
</feature>
<evidence type="ECO:0008006" key="5">
    <source>
        <dbReference type="Google" id="ProtNLM"/>
    </source>
</evidence>
<feature type="signal peptide" evidence="2">
    <location>
        <begin position="1"/>
        <end position="23"/>
    </location>
</feature>
<feature type="chain" id="PRO_5012210809" description="Conjugal transfer protein TrbC" evidence="2">
    <location>
        <begin position="24"/>
        <end position="132"/>
    </location>
</feature>
<dbReference type="AlphaFoldDB" id="A0A1T2KZF2"/>
<dbReference type="OrthoDB" id="8708725at2"/>
<keyword evidence="1" id="KW-0812">Transmembrane</keyword>
<keyword evidence="4" id="KW-1185">Reference proteome</keyword>
<organism evidence="3 4">
    <name type="scientific">Solemya pervernicosa gill symbiont</name>
    <dbReference type="NCBI Taxonomy" id="642797"/>
    <lineage>
        <taxon>Bacteria</taxon>
        <taxon>Pseudomonadati</taxon>
        <taxon>Pseudomonadota</taxon>
        <taxon>Gammaproteobacteria</taxon>
        <taxon>sulfur-oxidizing symbionts</taxon>
    </lineage>
</organism>
<keyword evidence="2" id="KW-0732">Signal</keyword>
<dbReference type="InterPro" id="IPR007039">
    <property type="entry name" value="TrbC/VirB2"/>
</dbReference>
<evidence type="ECO:0000256" key="2">
    <source>
        <dbReference type="SAM" id="SignalP"/>
    </source>
</evidence>
<gene>
    <name evidence="3" type="ORF">BOW53_16225</name>
</gene>
<keyword evidence="1" id="KW-0472">Membrane</keyword>
<keyword evidence="1" id="KW-1133">Transmembrane helix</keyword>
<feature type="transmembrane region" description="Helical" evidence="1">
    <location>
        <begin position="47"/>
        <end position="64"/>
    </location>
</feature>
<dbReference type="RefSeq" id="WP_135622573.1">
    <property type="nucleotide sequence ID" value="NZ_MPRL01000113.1"/>
</dbReference>
<accession>A0A1T2KZF2</accession>